<dbReference type="Pfam" id="PF25876">
    <property type="entry name" value="HH_MFP_RND"/>
    <property type="match status" value="1"/>
</dbReference>
<dbReference type="KEGG" id="knv:Pan216_11940"/>
<dbReference type="InterPro" id="IPR014315">
    <property type="entry name" value="ABC_heterocyst_DevB"/>
</dbReference>
<dbReference type="AlphaFoldDB" id="A0A518B059"/>
<keyword evidence="2 3" id="KW-0175">Coiled coil</keyword>
<feature type="coiled-coil region" evidence="3">
    <location>
        <begin position="197"/>
        <end position="242"/>
    </location>
</feature>
<dbReference type="Gene3D" id="2.40.30.170">
    <property type="match status" value="1"/>
</dbReference>
<dbReference type="SUPFAM" id="SSF111369">
    <property type="entry name" value="HlyD-like secretion proteins"/>
    <property type="match status" value="1"/>
</dbReference>
<dbReference type="InterPro" id="IPR058624">
    <property type="entry name" value="MdtA-like_HH"/>
</dbReference>
<evidence type="ECO:0000259" key="4">
    <source>
        <dbReference type="Pfam" id="PF25876"/>
    </source>
</evidence>
<dbReference type="GO" id="GO:0030313">
    <property type="term" value="C:cell envelope"/>
    <property type="evidence" value="ECO:0007669"/>
    <property type="project" value="UniProtKB-SubCell"/>
</dbReference>
<dbReference type="Proteomes" id="UP000317093">
    <property type="component" value="Chromosome"/>
</dbReference>
<organism evidence="5 6">
    <name type="scientific">Kolteria novifilia</name>
    <dbReference type="NCBI Taxonomy" id="2527975"/>
    <lineage>
        <taxon>Bacteria</taxon>
        <taxon>Pseudomonadati</taxon>
        <taxon>Planctomycetota</taxon>
        <taxon>Planctomycetia</taxon>
        <taxon>Kolteriales</taxon>
        <taxon>Kolteriaceae</taxon>
        <taxon>Kolteria</taxon>
    </lineage>
</organism>
<protein>
    <submittedName>
        <fullName evidence="5">Multidrug resistance protein MdtN</fullName>
    </submittedName>
</protein>
<evidence type="ECO:0000313" key="5">
    <source>
        <dbReference type="EMBL" id="QDU60355.1"/>
    </source>
</evidence>
<name>A0A518B059_9BACT</name>
<dbReference type="PANTHER" id="PTHR32347:SF27">
    <property type="entry name" value="RND EFFLUX PUMP MEMBRANE FUSION PROTEIN BARREL-SANDWICH DOMAIN-CONTAINING PROTEIN"/>
    <property type="match status" value="1"/>
</dbReference>
<proteinExistence type="predicted"/>
<evidence type="ECO:0000313" key="6">
    <source>
        <dbReference type="Proteomes" id="UP000317093"/>
    </source>
</evidence>
<sequence length="402" mass="42517">MRILLAIAIVVLLGAVAFFSGRTHALTNESTPTDTSNPAVSGFGVEKSKKDGTSIVVGLGMLRPVGDVIQIGAPPGSRVAEVLVSEGDIVESGDHLVVLDQHEVAEASVALAKARLSSSKALQLAEIGVAEASIAKAKLAAEQVVTLTPLEVESQETNVELLKAAAENAKRNLDRFEPLATDNTVSPQDYDAQKLAARQAELNLQEATITLERLKSKTSLDALLAQQQIKVAEANLERARRSIQLDVLENDVALSQAKLDQCLICAPGVGEVIKVYARPGQPCSGEPLVDFGDTSHMYVLTEVYQTDALKVHVGQRAVVTSPALPEPLSGKVTTISNQISRQSIFSSSPTALVDARVVDVHILLDHGSPANRLIGLQVDVKIFVSATAPTNSVTPTENADTP</sequence>
<evidence type="ECO:0000256" key="3">
    <source>
        <dbReference type="SAM" id="Coils"/>
    </source>
</evidence>
<dbReference type="EMBL" id="CP036279">
    <property type="protein sequence ID" value="QDU60355.1"/>
    <property type="molecule type" value="Genomic_DNA"/>
</dbReference>
<keyword evidence="6" id="KW-1185">Reference proteome</keyword>
<reference evidence="5 6" key="1">
    <citation type="submission" date="2019-02" db="EMBL/GenBank/DDBJ databases">
        <title>Deep-cultivation of Planctomycetes and their phenomic and genomic characterization uncovers novel biology.</title>
        <authorList>
            <person name="Wiegand S."/>
            <person name="Jogler M."/>
            <person name="Boedeker C."/>
            <person name="Pinto D."/>
            <person name="Vollmers J."/>
            <person name="Rivas-Marin E."/>
            <person name="Kohn T."/>
            <person name="Peeters S.H."/>
            <person name="Heuer A."/>
            <person name="Rast P."/>
            <person name="Oberbeckmann S."/>
            <person name="Bunk B."/>
            <person name="Jeske O."/>
            <person name="Meyerdierks A."/>
            <person name="Storesund J.E."/>
            <person name="Kallscheuer N."/>
            <person name="Luecker S."/>
            <person name="Lage O.M."/>
            <person name="Pohl T."/>
            <person name="Merkel B.J."/>
            <person name="Hornburger P."/>
            <person name="Mueller R.-W."/>
            <person name="Bruemmer F."/>
            <person name="Labrenz M."/>
            <person name="Spormann A.M."/>
            <person name="Op den Camp H."/>
            <person name="Overmann J."/>
            <person name="Amann R."/>
            <person name="Jetten M.S.M."/>
            <person name="Mascher T."/>
            <person name="Medema M.H."/>
            <person name="Devos D.P."/>
            <person name="Kaster A.-K."/>
            <person name="Ovreas L."/>
            <person name="Rohde M."/>
            <person name="Galperin M.Y."/>
            <person name="Jogler C."/>
        </authorList>
    </citation>
    <scope>NUCLEOTIDE SEQUENCE [LARGE SCALE GENOMIC DNA]</scope>
    <source>
        <strain evidence="5 6">Pan216</strain>
    </source>
</reference>
<dbReference type="NCBIfam" id="TIGR02971">
    <property type="entry name" value="heterocyst_DevB"/>
    <property type="match status" value="1"/>
</dbReference>
<accession>A0A518B059</accession>
<dbReference type="OrthoDB" id="269336at2"/>
<dbReference type="InterPro" id="IPR050465">
    <property type="entry name" value="UPF0194_transport"/>
</dbReference>
<comment type="subcellular location">
    <subcellularLocation>
        <location evidence="1">Cell envelope</location>
    </subcellularLocation>
</comment>
<feature type="domain" description="Multidrug resistance protein MdtA-like alpha-helical hairpin" evidence="4">
    <location>
        <begin position="163"/>
        <end position="212"/>
    </location>
</feature>
<gene>
    <name evidence="5" type="primary">mdtN_1</name>
    <name evidence="5" type="ORF">Pan216_11940</name>
</gene>
<dbReference type="PANTHER" id="PTHR32347">
    <property type="entry name" value="EFFLUX SYSTEM COMPONENT YKNX-RELATED"/>
    <property type="match status" value="1"/>
</dbReference>
<evidence type="ECO:0000256" key="2">
    <source>
        <dbReference type="ARBA" id="ARBA00023054"/>
    </source>
</evidence>
<dbReference type="Gene3D" id="1.10.287.470">
    <property type="entry name" value="Helix hairpin bin"/>
    <property type="match status" value="1"/>
</dbReference>
<dbReference type="RefSeq" id="WP_145256073.1">
    <property type="nucleotide sequence ID" value="NZ_CP036279.1"/>
</dbReference>
<evidence type="ECO:0000256" key="1">
    <source>
        <dbReference type="ARBA" id="ARBA00004196"/>
    </source>
</evidence>